<dbReference type="GO" id="GO:0005085">
    <property type="term" value="F:guanyl-nucleotide exchange factor activity"/>
    <property type="evidence" value="ECO:0007669"/>
    <property type="project" value="InterPro"/>
</dbReference>
<feature type="region of interest" description="Disordered" evidence="1">
    <location>
        <begin position="393"/>
        <end position="412"/>
    </location>
</feature>
<dbReference type="OrthoDB" id="5877569at2759"/>
<dbReference type="EMBL" id="JYDO01000026">
    <property type="protein sequence ID" value="KRZ76639.1"/>
    <property type="molecule type" value="Genomic_DNA"/>
</dbReference>
<feature type="region of interest" description="Disordered" evidence="1">
    <location>
        <begin position="478"/>
        <end position="547"/>
    </location>
</feature>
<reference evidence="3 4" key="1">
    <citation type="submission" date="2015-01" db="EMBL/GenBank/DDBJ databases">
        <title>Evolution of Trichinella species and genotypes.</title>
        <authorList>
            <person name="Korhonen P.K."/>
            <person name="Edoardo P."/>
            <person name="Giuseppe L.R."/>
            <person name="Gasser R.B."/>
        </authorList>
    </citation>
    <scope>NUCLEOTIDE SEQUENCE [LARGE SCALE GENOMIC DNA]</scope>
    <source>
        <strain evidence="3">ISS1980</strain>
    </source>
</reference>
<evidence type="ECO:0000256" key="1">
    <source>
        <dbReference type="SAM" id="MobiDB-lite"/>
    </source>
</evidence>
<feature type="compositionally biased region" description="Low complexity" evidence="1">
    <location>
        <begin position="393"/>
        <end position="405"/>
    </location>
</feature>
<feature type="region of interest" description="Disordered" evidence="1">
    <location>
        <begin position="116"/>
        <end position="138"/>
    </location>
</feature>
<accession>A0A0V1MYD0</accession>
<dbReference type="GO" id="GO:0007264">
    <property type="term" value="P:small GTPase-mediated signal transduction"/>
    <property type="evidence" value="ECO:0007669"/>
    <property type="project" value="InterPro"/>
</dbReference>
<sequence>LSKSLIGSAYYICVQQSFCVDMGCILSISQHFFESLNPLQGFSSKNDLEAYLYNRSLEIEPKETDKPPNFAPLRKYSLKSPGIKPQKVSQHVKHKCASASPTMLFTPLIGYGRDRQGGGSTSATLPLRRTPNTAPASPTFKETSIFAIVEINPGEQPKHVADVTEPSQRAFSSTQQPQQQLIRLEKRTRKHSHPMTLVNNHAGESSCGGTIGCLAPPIPPRQLKTTGSSSTTTTTTTMTTITAISNINNNSNNNNHHQLSPVTSSSPVVVDSGGGGGGMVRYGFKSPMITTTTTMTIANNVTCNTTNANTTTTIIGNTANTSTSTSATLSTCFRFPELKSSDLIDITEETTTVTCATVSRPAIPPRNSSLAQSPKAITLPHPLRFVSTLPVNTTTTTTNTTTTTTLDESRYENREQLASSTIVTRNKNKNNINNININNNNNVNNVLVQPVAKVTREPSSSSSSSSMKREQIMEIITVGNSVNFPPPIPPKSSTKGGGGGGDTSTTPPPRPPKRVPVEKSDHAPPLPPKTYKQKQWPSKKMGNHFSK</sequence>
<proteinExistence type="predicted"/>
<comment type="caution">
    <text evidence="3">The sequence shown here is derived from an EMBL/GenBank/DDBJ whole genome shotgun (WGS) entry which is preliminary data.</text>
</comment>
<evidence type="ECO:0000313" key="3">
    <source>
        <dbReference type="EMBL" id="KRZ76639.1"/>
    </source>
</evidence>
<evidence type="ECO:0000313" key="4">
    <source>
        <dbReference type="Proteomes" id="UP000054843"/>
    </source>
</evidence>
<dbReference type="InterPro" id="IPR036964">
    <property type="entry name" value="RASGEF_cat_dom_sf"/>
</dbReference>
<name>A0A0V1MYD0_9BILA</name>
<protein>
    <submittedName>
        <fullName evidence="3">Son of sevenless-like protein 2</fullName>
    </submittedName>
</protein>
<gene>
    <name evidence="3" type="primary">Sos2</name>
    <name evidence="2" type="ORF">T10_3381</name>
    <name evidence="3" type="ORF">T10_5950</name>
</gene>
<feature type="non-terminal residue" evidence="3">
    <location>
        <position position="1"/>
    </location>
</feature>
<dbReference type="EMBL" id="JYDO01000026">
    <property type="protein sequence ID" value="KRZ76595.1"/>
    <property type="molecule type" value="Genomic_DNA"/>
</dbReference>
<dbReference type="Gene3D" id="1.10.840.10">
    <property type="entry name" value="Ras guanine-nucleotide exchange factors catalytic domain"/>
    <property type="match status" value="1"/>
</dbReference>
<dbReference type="STRING" id="268474.A0A0V1MYD0"/>
<organism evidence="3 4">
    <name type="scientific">Trichinella papuae</name>
    <dbReference type="NCBI Taxonomy" id="268474"/>
    <lineage>
        <taxon>Eukaryota</taxon>
        <taxon>Metazoa</taxon>
        <taxon>Ecdysozoa</taxon>
        <taxon>Nematoda</taxon>
        <taxon>Enoplea</taxon>
        <taxon>Dorylaimia</taxon>
        <taxon>Trichinellida</taxon>
        <taxon>Trichinellidae</taxon>
        <taxon>Trichinella</taxon>
    </lineage>
</organism>
<dbReference type="Proteomes" id="UP000054843">
    <property type="component" value="Unassembled WGS sequence"/>
</dbReference>
<evidence type="ECO:0000313" key="2">
    <source>
        <dbReference type="EMBL" id="KRZ76595.1"/>
    </source>
</evidence>
<dbReference type="AlphaFoldDB" id="A0A0V1MYD0"/>
<keyword evidence="4" id="KW-1185">Reference proteome</keyword>